<keyword evidence="4" id="KW-0862">Zinc</keyword>
<evidence type="ECO:0000313" key="7">
    <source>
        <dbReference type="EMBL" id="AWN37950.1"/>
    </source>
</evidence>
<keyword evidence="2" id="KW-0479">Metal-binding</keyword>
<gene>
    <name evidence="7" type="ORF">DK427_21270</name>
</gene>
<dbReference type="SMART" id="SM00849">
    <property type="entry name" value="Lactamase_B"/>
    <property type="match status" value="1"/>
</dbReference>
<evidence type="ECO:0000256" key="3">
    <source>
        <dbReference type="ARBA" id="ARBA00022801"/>
    </source>
</evidence>
<sequence>MPTPRAGIIPVTPFQQNCTLIWDDATKVAAVVDPGGDLDRIEAAIAQQGVTVEKILLTHGHIDHAGGAAELKERLGVPVEGPHRADQFLLDSLPETGANYGLDGARPITPDRWLDEGDAVTVGGLTFDILHAPGHSPGSVVFVSRDARFALVGDVVFKGSVGRTDLPGGNHEQLIDAIKRKVLPLGDDVAFIPGHGPTGTLGEERVSNPFLQD</sequence>
<accession>A0A2U8VXF6</accession>
<comment type="cofactor">
    <cofactor evidence="1">
        <name>Zn(2+)</name>
        <dbReference type="ChEBI" id="CHEBI:29105"/>
    </cofactor>
</comment>
<evidence type="ECO:0000313" key="8">
    <source>
        <dbReference type="Proteomes" id="UP000246058"/>
    </source>
</evidence>
<dbReference type="PANTHER" id="PTHR46233">
    <property type="entry name" value="HYDROXYACYLGLUTATHIONE HYDROLASE GLOC"/>
    <property type="match status" value="1"/>
</dbReference>
<keyword evidence="8" id="KW-1185">Reference proteome</keyword>
<evidence type="ECO:0000256" key="5">
    <source>
        <dbReference type="SAM" id="MobiDB-lite"/>
    </source>
</evidence>
<dbReference type="Gene3D" id="3.60.15.10">
    <property type="entry name" value="Ribonuclease Z/Hydroxyacylglutathione hydrolase-like"/>
    <property type="match status" value="1"/>
</dbReference>
<dbReference type="GO" id="GO:0016787">
    <property type="term" value="F:hydrolase activity"/>
    <property type="evidence" value="ECO:0007669"/>
    <property type="project" value="UniProtKB-KW"/>
</dbReference>
<dbReference type="CDD" id="cd07737">
    <property type="entry name" value="YcbL-like_MBL-fold"/>
    <property type="match status" value="1"/>
</dbReference>
<dbReference type="InterPro" id="IPR051453">
    <property type="entry name" value="MBL_Glyoxalase_II"/>
</dbReference>
<dbReference type="AlphaFoldDB" id="A0A2U8VXF6"/>
<dbReference type="Proteomes" id="UP000246058">
    <property type="component" value="Chromosome"/>
</dbReference>
<evidence type="ECO:0000259" key="6">
    <source>
        <dbReference type="SMART" id="SM00849"/>
    </source>
</evidence>
<organism evidence="7 8">
    <name type="scientific">Methylobacterium radiodurans</name>
    <dbReference type="NCBI Taxonomy" id="2202828"/>
    <lineage>
        <taxon>Bacteria</taxon>
        <taxon>Pseudomonadati</taxon>
        <taxon>Pseudomonadota</taxon>
        <taxon>Alphaproteobacteria</taxon>
        <taxon>Hyphomicrobiales</taxon>
        <taxon>Methylobacteriaceae</taxon>
        <taxon>Methylobacterium</taxon>
    </lineage>
</organism>
<feature type="domain" description="Metallo-beta-lactamase" evidence="6">
    <location>
        <begin position="15"/>
        <end position="195"/>
    </location>
</feature>
<dbReference type="PANTHER" id="PTHR46233:SF3">
    <property type="entry name" value="HYDROXYACYLGLUTATHIONE HYDROLASE GLOC"/>
    <property type="match status" value="1"/>
</dbReference>
<dbReference type="OrthoDB" id="9802991at2"/>
<evidence type="ECO:0000256" key="1">
    <source>
        <dbReference type="ARBA" id="ARBA00001947"/>
    </source>
</evidence>
<name>A0A2U8VXF6_9HYPH</name>
<dbReference type="RefSeq" id="WP_109953114.1">
    <property type="nucleotide sequence ID" value="NZ_CP029551.1"/>
</dbReference>
<proteinExistence type="predicted"/>
<protein>
    <recommendedName>
        <fullName evidence="6">Metallo-beta-lactamase domain-containing protein</fullName>
    </recommendedName>
</protein>
<reference evidence="7 8" key="1">
    <citation type="submission" date="2018-05" db="EMBL/GenBank/DDBJ databases">
        <title>Complete Genome Sequence of Methylobacterium sp. 17Sr1-43.</title>
        <authorList>
            <person name="Srinivasan S."/>
        </authorList>
    </citation>
    <scope>NUCLEOTIDE SEQUENCE [LARGE SCALE GENOMIC DNA]</scope>
    <source>
        <strain evidence="7 8">17Sr1-43</strain>
    </source>
</reference>
<dbReference type="GO" id="GO:0046872">
    <property type="term" value="F:metal ion binding"/>
    <property type="evidence" value="ECO:0007669"/>
    <property type="project" value="UniProtKB-KW"/>
</dbReference>
<dbReference type="InterPro" id="IPR001279">
    <property type="entry name" value="Metallo-B-lactamas"/>
</dbReference>
<dbReference type="KEGG" id="meti:DK427_21270"/>
<evidence type="ECO:0000256" key="4">
    <source>
        <dbReference type="ARBA" id="ARBA00022833"/>
    </source>
</evidence>
<dbReference type="EMBL" id="CP029551">
    <property type="protein sequence ID" value="AWN37950.1"/>
    <property type="molecule type" value="Genomic_DNA"/>
</dbReference>
<feature type="region of interest" description="Disordered" evidence="5">
    <location>
        <begin position="194"/>
        <end position="213"/>
    </location>
</feature>
<dbReference type="SUPFAM" id="SSF56281">
    <property type="entry name" value="Metallo-hydrolase/oxidoreductase"/>
    <property type="match status" value="1"/>
</dbReference>
<dbReference type="InterPro" id="IPR036866">
    <property type="entry name" value="RibonucZ/Hydroxyglut_hydro"/>
</dbReference>
<dbReference type="Pfam" id="PF00753">
    <property type="entry name" value="Lactamase_B"/>
    <property type="match status" value="1"/>
</dbReference>
<keyword evidence="3" id="KW-0378">Hydrolase</keyword>
<evidence type="ECO:0000256" key="2">
    <source>
        <dbReference type="ARBA" id="ARBA00022723"/>
    </source>
</evidence>